<dbReference type="Proteomes" id="UP000184462">
    <property type="component" value="Unassembled WGS sequence"/>
</dbReference>
<evidence type="ECO:0000313" key="2">
    <source>
        <dbReference type="EMBL" id="SHE93572.1"/>
    </source>
</evidence>
<keyword evidence="3" id="KW-1185">Reference proteome</keyword>
<name>A0A1M4XK41_9FLAO</name>
<accession>A0A1M4XK41</accession>
<reference evidence="2 3" key="1">
    <citation type="submission" date="2016-11" db="EMBL/GenBank/DDBJ databases">
        <authorList>
            <person name="Jaros S."/>
            <person name="Januszkiewicz K."/>
            <person name="Wedrychowicz H."/>
        </authorList>
    </citation>
    <scope>NUCLEOTIDE SEQUENCE [LARGE SCALE GENOMIC DNA]</scope>
    <source>
        <strain evidence="2 3">DSM 25661</strain>
    </source>
</reference>
<dbReference type="AlphaFoldDB" id="A0A1M4XK41"/>
<evidence type="ECO:0000313" key="3">
    <source>
        <dbReference type="Proteomes" id="UP000184462"/>
    </source>
</evidence>
<evidence type="ECO:0000259" key="1">
    <source>
        <dbReference type="Pfam" id="PF20376"/>
    </source>
</evidence>
<proteinExistence type="predicted"/>
<feature type="domain" description="DUF6671" evidence="1">
    <location>
        <begin position="88"/>
        <end position="304"/>
    </location>
</feature>
<sequence length="304" mass="35026">MLSIINLNKYLLDLVLFLCFMKIPNDYFKHRKLVFVTQHQKHIAVFPVLEDKLECELVLCNQIDTNQFGSFSGEVKRLNDAYQTAVLKCDTAQQEFGFDLVLASEGSFGSHPSIPFLPSNQELLVLKDYKYNFTVSATFTSLETNFSAETISSMNGLEAFAQKVKFPSHALIFKDRKDQFREVHKGIDNQLELEKIFEPLLVKHRQAYIETDMRACYNPTRQKVIAQTAQKLLKQLYSICPKCCLPGFQVTSTQKGLKCSVCRFPTNSILCQEYVCQNCNYVLKSYYPNHQQFSDPMYCNFCNP</sequence>
<dbReference type="OrthoDB" id="9793837at2"/>
<dbReference type="EMBL" id="FQTW01000009">
    <property type="protein sequence ID" value="SHE93572.1"/>
    <property type="molecule type" value="Genomic_DNA"/>
</dbReference>
<dbReference type="STRING" id="1155689.SAMN05444278_10938"/>
<protein>
    <recommendedName>
        <fullName evidence="1">DUF6671 domain-containing protein</fullName>
    </recommendedName>
</protein>
<dbReference type="InterPro" id="IPR046612">
    <property type="entry name" value="DUF6671"/>
</dbReference>
<dbReference type="RefSeq" id="WP_143185677.1">
    <property type="nucleotide sequence ID" value="NZ_FQTW01000009.1"/>
</dbReference>
<dbReference type="Pfam" id="PF20376">
    <property type="entry name" value="DUF6671"/>
    <property type="match status" value="1"/>
</dbReference>
<organism evidence="2 3">
    <name type="scientific">Psychroflexus salarius</name>
    <dbReference type="NCBI Taxonomy" id="1155689"/>
    <lineage>
        <taxon>Bacteria</taxon>
        <taxon>Pseudomonadati</taxon>
        <taxon>Bacteroidota</taxon>
        <taxon>Flavobacteriia</taxon>
        <taxon>Flavobacteriales</taxon>
        <taxon>Flavobacteriaceae</taxon>
        <taxon>Psychroflexus</taxon>
    </lineage>
</organism>
<gene>
    <name evidence="2" type="ORF">SAMN05444278_10938</name>
</gene>